<organism evidence="3">
    <name type="scientific">freshwater metagenome</name>
    <dbReference type="NCBI Taxonomy" id="449393"/>
    <lineage>
        <taxon>unclassified sequences</taxon>
        <taxon>metagenomes</taxon>
        <taxon>ecological metagenomes</taxon>
    </lineage>
</organism>
<accession>A0A6J7QXG7</accession>
<keyword evidence="2" id="KW-0812">Transmembrane</keyword>
<feature type="transmembrane region" description="Helical" evidence="2">
    <location>
        <begin position="333"/>
        <end position="355"/>
    </location>
</feature>
<dbReference type="Gene3D" id="3.30.565.10">
    <property type="entry name" value="Histidine kinase-like ATPase, C-terminal domain"/>
    <property type="match status" value="1"/>
</dbReference>
<reference evidence="3" key="1">
    <citation type="submission" date="2020-05" db="EMBL/GenBank/DDBJ databases">
        <authorList>
            <person name="Chiriac C."/>
            <person name="Salcher M."/>
            <person name="Ghai R."/>
            <person name="Kavagutti S V."/>
        </authorList>
    </citation>
    <scope>NUCLEOTIDE SEQUENCE</scope>
</reference>
<evidence type="ECO:0000256" key="1">
    <source>
        <dbReference type="SAM" id="Coils"/>
    </source>
</evidence>
<feature type="transmembrane region" description="Helical" evidence="2">
    <location>
        <begin position="470"/>
        <end position="496"/>
    </location>
</feature>
<evidence type="ECO:0000313" key="3">
    <source>
        <dbReference type="EMBL" id="CAB5022488.1"/>
    </source>
</evidence>
<feature type="transmembrane region" description="Helical" evidence="2">
    <location>
        <begin position="443"/>
        <end position="464"/>
    </location>
</feature>
<keyword evidence="1" id="KW-0175">Coiled coil</keyword>
<name>A0A6J7QXG7_9ZZZZ</name>
<proteinExistence type="predicted"/>
<keyword evidence="2" id="KW-1133">Transmembrane helix</keyword>
<feature type="transmembrane region" description="Helical" evidence="2">
    <location>
        <begin position="388"/>
        <end position="408"/>
    </location>
</feature>
<gene>
    <name evidence="3" type="ORF">UFOPK4061_01481</name>
</gene>
<feature type="transmembrane region" description="Helical" evidence="2">
    <location>
        <begin position="42"/>
        <end position="60"/>
    </location>
</feature>
<feature type="transmembrane region" description="Helical" evidence="2">
    <location>
        <begin position="65"/>
        <end position="81"/>
    </location>
</feature>
<dbReference type="AlphaFoldDB" id="A0A6J7QXG7"/>
<feature type="coiled-coil region" evidence="1">
    <location>
        <begin position="501"/>
        <end position="543"/>
    </location>
</feature>
<dbReference type="EMBL" id="CAFBPD010000281">
    <property type="protein sequence ID" value="CAB5022488.1"/>
    <property type="molecule type" value="Genomic_DNA"/>
</dbReference>
<dbReference type="InterPro" id="IPR036890">
    <property type="entry name" value="HATPase_C_sf"/>
</dbReference>
<keyword evidence="2" id="KW-0472">Membrane</keyword>
<feature type="transmembrane region" description="Helical" evidence="2">
    <location>
        <begin position="93"/>
        <end position="115"/>
    </location>
</feature>
<sequence length="695" mass="74172">MLVVLIVAAGAALSRHDRALSSLVFAAWMLVAANALPGAQAPWLLINSAALFGAFGIGLLVRRSLLIPAVLAFPVILHIAWRAHPDGVLASGFAVLDGWIPCIQVGVVILAMGLIRDSLLREALVMDAAFRVHLDAEAASATAQARSHARRRTAIAIHESLLNTIRSVLAVNEVDRLRLRQALLRVAPIAVRTATIPNLGLLRERVIEDAGGNPEVHLTAPATLALSDDAFESVRAALVELIRNHQRHGDEGQVVVRLSTSGDLVVAAVDATPWDGDPLRSGIGLRTAVGAGISELGGTVRRSGGVITLEVRAMAMPLSIEFGPTTVFSRSRAFMSMFLASMASSGVLYFIALALGARVTAAGLTLTVVALLAGLATMVLSWQRRQRILAHVIPIVALPIAIPWIALWMYSDGCPGQEQVLTSALNVSGFMVLVITLWSRWWILLAAMGLWLGGVITFALEGAASCESSALLAAFNSLIFLPAVIAAVLLAARFYARAEQVRNEQRANEILHRTAMNAQEQVNAELEALIRQATDQLDRLASGVPLDRAAIDHMRQLEGRIRLAVQVDPEHCGAFGKVAQLLLDEVVAAGGFVNVRSLEPSLDPRPIPPPALGTLRAFIHGRDPAIAAFCDGLADYFTVTSTMPEANLPWPGLEHPVECEDVEIGIEWAAEQCEDGDRFTLVVVRPALSGGSSTP</sequence>
<feature type="transmembrane region" description="Helical" evidence="2">
    <location>
        <begin position="361"/>
        <end position="381"/>
    </location>
</feature>
<feature type="transmembrane region" description="Helical" evidence="2">
    <location>
        <begin position="420"/>
        <end position="438"/>
    </location>
</feature>
<protein>
    <submittedName>
        <fullName evidence="3">Unannotated protein</fullName>
    </submittedName>
</protein>
<evidence type="ECO:0000256" key="2">
    <source>
        <dbReference type="SAM" id="Phobius"/>
    </source>
</evidence>